<name>A0A2P2QIZ2_RHIMU</name>
<protein>
    <submittedName>
        <fullName evidence="1">Uncharacterized protein</fullName>
    </submittedName>
</protein>
<dbReference type="EMBL" id="GGEC01086401">
    <property type="protein sequence ID" value="MBX66885.1"/>
    <property type="molecule type" value="Transcribed_RNA"/>
</dbReference>
<proteinExistence type="predicted"/>
<organism evidence="1">
    <name type="scientific">Rhizophora mucronata</name>
    <name type="common">Asiatic mangrove</name>
    <dbReference type="NCBI Taxonomy" id="61149"/>
    <lineage>
        <taxon>Eukaryota</taxon>
        <taxon>Viridiplantae</taxon>
        <taxon>Streptophyta</taxon>
        <taxon>Embryophyta</taxon>
        <taxon>Tracheophyta</taxon>
        <taxon>Spermatophyta</taxon>
        <taxon>Magnoliopsida</taxon>
        <taxon>eudicotyledons</taxon>
        <taxon>Gunneridae</taxon>
        <taxon>Pentapetalae</taxon>
        <taxon>rosids</taxon>
        <taxon>fabids</taxon>
        <taxon>Malpighiales</taxon>
        <taxon>Rhizophoraceae</taxon>
        <taxon>Rhizophora</taxon>
    </lineage>
</organism>
<sequence>MLMGSLMTHLNMVMMFFLQVMYTHGQGKQCA</sequence>
<dbReference type="AlphaFoldDB" id="A0A2P2QIZ2"/>
<evidence type="ECO:0000313" key="1">
    <source>
        <dbReference type="EMBL" id="MBX66885.1"/>
    </source>
</evidence>
<reference evidence="1" key="1">
    <citation type="submission" date="2018-02" db="EMBL/GenBank/DDBJ databases">
        <title>Rhizophora mucronata_Transcriptome.</title>
        <authorList>
            <person name="Meera S.P."/>
            <person name="Sreeshan A."/>
            <person name="Augustine A."/>
        </authorList>
    </citation>
    <scope>NUCLEOTIDE SEQUENCE</scope>
    <source>
        <tissue evidence="1">Leaf</tissue>
    </source>
</reference>
<accession>A0A2P2QIZ2</accession>